<sequence>MESFFIDYRDPIFGLIILIAVAFVVAFSSYVWAIFSKKDEEAKLKNFISKFEDSNSLSQKHIDLLKSINLDIDTFSALGLVFTKIGDFSRAINIYLIALEQAKTKAQKNFILLNLAKAYFEAGFLKKAENVFLQILKFNPRNEEALRLLSVIYEKLKMYDEELDALDALKEQGVDVDENLALIKAQIIANDNNLKFDKKIKEISKIEFDFTKRFILELFIKTNEPLSKIKKFPPLKNVIDIIWFLNEPINLKDDEYKALFYAKALSNEFKQSSFFEINAISAMRNSGFFEADLSFKFMCGKCKNSFPSFFYRCPVCYTLNSIQILPKIIRKDNETNLTF</sequence>
<name>A0A2I1NB30_9BACT</name>
<dbReference type="Gene3D" id="1.25.40.10">
    <property type="entry name" value="Tetratricopeptide repeat domain"/>
    <property type="match status" value="1"/>
</dbReference>
<gene>
    <name evidence="3" type="ORF">CYJ41_04345</name>
</gene>
<protein>
    <submittedName>
        <fullName evidence="3">Uncharacterized protein</fullName>
    </submittedName>
</protein>
<dbReference type="Pfam" id="PF13176">
    <property type="entry name" value="TPR_7"/>
    <property type="match status" value="1"/>
</dbReference>
<dbReference type="PROSITE" id="PS50005">
    <property type="entry name" value="TPR"/>
    <property type="match status" value="2"/>
</dbReference>
<dbReference type="InterPro" id="IPR019734">
    <property type="entry name" value="TPR_rpt"/>
</dbReference>
<evidence type="ECO:0000256" key="2">
    <source>
        <dbReference type="SAM" id="Phobius"/>
    </source>
</evidence>
<organism evidence="3 4">
    <name type="scientific">Campylobacter ureolyticus</name>
    <dbReference type="NCBI Taxonomy" id="827"/>
    <lineage>
        <taxon>Bacteria</taxon>
        <taxon>Pseudomonadati</taxon>
        <taxon>Campylobacterota</taxon>
        <taxon>Epsilonproteobacteria</taxon>
        <taxon>Campylobacterales</taxon>
        <taxon>Campylobacteraceae</taxon>
        <taxon>Campylobacter</taxon>
    </lineage>
</organism>
<comment type="caution">
    <text evidence="3">The sequence shown here is derived from an EMBL/GenBank/DDBJ whole genome shotgun (WGS) entry which is preliminary data.</text>
</comment>
<dbReference type="AlphaFoldDB" id="A0A2I1NB30"/>
<dbReference type="SUPFAM" id="SSF48452">
    <property type="entry name" value="TPR-like"/>
    <property type="match status" value="1"/>
</dbReference>
<keyword evidence="2" id="KW-1133">Transmembrane helix</keyword>
<feature type="repeat" description="TPR" evidence="1">
    <location>
        <begin position="109"/>
        <end position="142"/>
    </location>
</feature>
<dbReference type="SMART" id="SM00028">
    <property type="entry name" value="TPR"/>
    <property type="match status" value="3"/>
</dbReference>
<keyword evidence="2" id="KW-0812">Transmembrane</keyword>
<dbReference type="InterPro" id="IPR011990">
    <property type="entry name" value="TPR-like_helical_dom_sf"/>
</dbReference>
<evidence type="ECO:0000313" key="3">
    <source>
        <dbReference type="EMBL" id="PKZ29587.1"/>
    </source>
</evidence>
<feature type="transmembrane region" description="Helical" evidence="2">
    <location>
        <begin position="12"/>
        <end position="35"/>
    </location>
</feature>
<accession>A0A2I1NB30</accession>
<reference evidence="3 4" key="1">
    <citation type="submission" date="2017-12" db="EMBL/GenBank/DDBJ databases">
        <title>Phylogenetic diversity of female urinary microbiome.</title>
        <authorList>
            <person name="Thomas-White K."/>
            <person name="Wolfe A.J."/>
        </authorList>
    </citation>
    <scope>NUCLEOTIDE SEQUENCE [LARGE SCALE GENOMIC DNA]</scope>
    <source>
        <strain evidence="3 4">UMB0112</strain>
    </source>
</reference>
<keyword evidence="1" id="KW-0802">TPR repeat</keyword>
<feature type="repeat" description="TPR" evidence="1">
    <location>
        <begin position="72"/>
        <end position="105"/>
    </location>
</feature>
<dbReference type="EMBL" id="PKHU01000003">
    <property type="protein sequence ID" value="PKZ29587.1"/>
    <property type="molecule type" value="Genomic_DNA"/>
</dbReference>
<dbReference type="Proteomes" id="UP000234639">
    <property type="component" value="Unassembled WGS sequence"/>
</dbReference>
<evidence type="ECO:0000313" key="4">
    <source>
        <dbReference type="Proteomes" id="UP000234639"/>
    </source>
</evidence>
<dbReference type="RefSeq" id="WP_101637149.1">
    <property type="nucleotide sequence ID" value="NZ_PKHU01000003.1"/>
</dbReference>
<keyword evidence="2" id="KW-0472">Membrane</keyword>
<proteinExistence type="predicted"/>
<evidence type="ECO:0000256" key="1">
    <source>
        <dbReference type="PROSITE-ProRule" id="PRU00339"/>
    </source>
</evidence>